<evidence type="ECO:0000313" key="2">
    <source>
        <dbReference type="EMBL" id="CAE6440360.1"/>
    </source>
</evidence>
<comment type="caution">
    <text evidence="2">The sequence shown here is derived from an EMBL/GenBank/DDBJ whole genome shotgun (WGS) entry which is preliminary data.</text>
</comment>
<evidence type="ECO:0000256" key="1">
    <source>
        <dbReference type="SAM" id="MobiDB-lite"/>
    </source>
</evidence>
<dbReference type="EMBL" id="CAJMXA010000711">
    <property type="protein sequence ID" value="CAE6440360.1"/>
    <property type="molecule type" value="Genomic_DNA"/>
</dbReference>
<feature type="region of interest" description="Disordered" evidence="1">
    <location>
        <begin position="1"/>
        <end position="51"/>
    </location>
</feature>
<reference evidence="2" key="1">
    <citation type="submission" date="2021-01" db="EMBL/GenBank/DDBJ databases">
        <authorList>
            <person name="Kaushik A."/>
        </authorList>
    </citation>
    <scope>NUCLEOTIDE SEQUENCE</scope>
    <source>
        <strain evidence="2">AG6-10EEA</strain>
    </source>
</reference>
<organism evidence="2 3">
    <name type="scientific">Rhizoctonia solani</name>
    <dbReference type="NCBI Taxonomy" id="456999"/>
    <lineage>
        <taxon>Eukaryota</taxon>
        <taxon>Fungi</taxon>
        <taxon>Dikarya</taxon>
        <taxon>Basidiomycota</taxon>
        <taxon>Agaricomycotina</taxon>
        <taxon>Agaricomycetes</taxon>
        <taxon>Cantharellales</taxon>
        <taxon>Ceratobasidiaceae</taxon>
        <taxon>Rhizoctonia</taxon>
    </lineage>
</organism>
<sequence>MSDLSFSPSPEPASSKSRKRKSKGSSTTQVAKKPRGRGKKSQPDPYETAKNHMESVLASPEAFDLPEDDGAIREMITTIVRYTKSLEGSVAVANRTGQDAPPLKTSEQIQEEASRIKKLINRGITKLMSWKPTCTEGRTKYAFEGVCPDSRVFGAVFGLDGPPVWVTKKYTVDEFENFVGHIRGEVRYASLYITSDVKVEYNHKTGEFTVSGKYGKLQPTRRG</sequence>
<accession>A0A8H3ARU2</accession>
<feature type="compositionally biased region" description="Low complexity" evidence="1">
    <location>
        <begin position="1"/>
        <end position="15"/>
    </location>
</feature>
<protein>
    <submittedName>
        <fullName evidence="2">Uncharacterized protein</fullName>
    </submittedName>
</protein>
<proteinExistence type="predicted"/>
<gene>
    <name evidence="2" type="ORF">RDB_LOCUS36101</name>
</gene>
<dbReference type="AlphaFoldDB" id="A0A8H3ARU2"/>
<evidence type="ECO:0000313" key="3">
    <source>
        <dbReference type="Proteomes" id="UP000663853"/>
    </source>
</evidence>
<dbReference type="Proteomes" id="UP000663853">
    <property type="component" value="Unassembled WGS sequence"/>
</dbReference>
<name>A0A8H3ARU2_9AGAM</name>